<organism evidence="1 2">
    <name type="scientific">Dryococelus australis</name>
    <dbReference type="NCBI Taxonomy" id="614101"/>
    <lineage>
        <taxon>Eukaryota</taxon>
        <taxon>Metazoa</taxon>
        <taxon>Ecdysozoa</taxon>
        <taxon>Arthropoda</taxon>
        <taxon>Hexapoda</taxon>
        <taxon>Insecta</taxon>
        <taxon>Pterygota</taxon>
        <taxon>Neoptera</taxon>
        <taxon>Polyneoptera</taxon>
        <taxon>Phasmatodea</taxon>
        <taxon>Verophasmatodea</taxon>
        <taxon>Anareolatae</taxon>
        <taxon>Phasmatidae</taxon>
        <taxon>Eurycanthinae</taxon>
        <taxon>Dryococelus</taxon>
    </lineage>
</organism>
<name>A0ABQ9HST1_9NEOP</name>
<dbReference type="EMBL" id="JARBHB010000004">
    <property type="protein sequence ID" value="KAJ8887445.1"/>
    <property type="molecule type" value="Genomic_DNA"/>
</dbReference>
<gene>
    <name evidence="1" type="ORF">PR048_013660</name>
</gene>
<accession>A0ABQ9HST1</accession>
<evidence type="ECO:0000313" key="2">
    <source>
        <dbReference type="Proteomes" id="UP001159363"/>
    </source>
</evidence>
<keyword evidence="2" id="KW-1185">Reference proteome</keyword>
<dbReference type="Proteomes" id="UP001159363">
    <property type="component" value="Chromosome X"/>
</dbReference>
<proteinExistence type="predicted"/>
<evidence type="ECO:0000313" key="1">
    <source>
        <dbReference type="EMBL" id="KAJ8887445.1"/>
    </source>
</evidence>
<protein>
    <submittedName>
        <fullName evidence="1">Uncharacterized protein</fullName>
    </submittedName>
</protein>
<reference evidence="1 2" key="1">
    <citation type="submission" date="2023-02" db="EMBL/GenBank/DDBJ databases">
        <title>LHISI_Scaffold_Assembly.</title>
        <authorList>
            <person name="Stuart O.P."/>
            <person name="Cleave R."/>
            <person name="Magrath M.J.L."/>
            <person name="Mikheyev A.S."/>
        </authorList>
    </citation>
    <scope>NUCLEOTIDE SEQUENCE [LARGE SCALE GENOMIC DNA]</scope>
    <source>
        <strain evidence="1">Daus_M_001</strain>
        <tissue evidence="1">Leg muscle</tissue>
    </source>
</reference>
<sequence length="463" mass="51901">METGGFATKVRSVGCYRLRVRTHQRRGNQQCASTSRLSKEYEVFQVSFFSGELTSFSHVELVPDDAVVSAFLSFRRCYILTSIKFTGSQDLAVKSHSSLTNSIPALTDFDKCNNLSAVNFEMLAISPKEVVGTDHCNCRLLINPVGRVRKGQASLTRPARSVVYTVRKMAAVVISAGKSNVGQTDEQVKDRNATKRVSRFAKAALIPPERWIIEEILEQFDLVSLAPMRVKLYGAWISEVINAWKRRTPRKPADQRQSPPRFPQTALECESLGNRTRTGLVKGRSSRHATLYLFHKEYEVYGARTEDWSDASRLTSEELGKKCAISNMLVDLGTELLLPEVDSIECRRPHYDPHRGICICFMHPLHALRALDILATNYSVLRSSLRDTTHIFVNDLPNHAGRCRWSAGFLGDLPFPAPLHSGAAPCPPRFALIGSQDLDVKSRPNLFTRFTLSPPGRLRRSPN</sequence>
<comment type="caution">
    <text evidence="1">The sequence shown here is derived from an EMBL/GenBank/DDBJ whole genome shotgun (WGS) entry which is preliminary data.</text>
</comment>